<dbReference type="InterPro" id="IPR007029">
    <property type="entry name" value="YHS_dom"/>
</dbReference>
<dbReference type="SUPFAM" id="SSF47240">
    <property type="entry name" value="Ferritin-like"/>
    <property type="match status" value="1"/>
</dbReference>
<dbReference type="Proteomes" id="UP000464318">
    <property type="component" value="Chromosome"/>
</dbReference>
<protein>
    <submittedName>
        <fullName evidence="1">YHS domain-containing protein</fullName>
    </submittedName>
</protein>
<accession>A0A6P1QXD9</accession>
<organism evidence="1 2">
    <name type="scientific">Bergeyella cardium</name>
    <dbReference type="NCBI Taxonomy" id="1585976"/>
    <lineage>
        <taxon>Bacteria</taxon>
        <taxon>Pseudomonadati</taxon>
        <taxon>Bacteroidota</taxon>
        <taxon>Flavobacteriia</taxon>
        <taxon>Flavobacteriales</taxon>
        <taxon>Weeksellaceae</taxon>
        <taxon>Bergeyella</taxon>
    </lineage>
</organism>
<dbReference type="InterPro" id="IPR012348">
    <property type="entry name" value="RNR-like"/>
</dbReference>
<dbReference type="Pfam" id="PF04945">
    <property type="entry name" value="YHS"/>
    <property type="match status" value="1"/>
</dbReference>
<dbReference type="PROSITE" id="PS51257">
    <property type="entry name" value="PROKAR_LIPOPROTEIN"/>
    <property type="match status" value="1"/>
</dbReference>
<dbReference type="GO" id="GO:0016491">
    <property type="term" value="F:oxidoreductase activity"/>
    <property type="evidence" value="ECO:0007669"/>
    <property type="project" value="InterPro"/>
</dbReference>
<dbReference type="EMBL" id="CP029149">
    <property type="protein sequence ID" value="QHN65541.1"/>
    <property type="molecule type" value="Genomic_DNA"/>
</dbReference>
<dbReference type="SMART" id="SM00746">
    <property type="entry name" value="TRASH"/>
    <property type="match status" value="1"/>
</dbReference>
<reference evidence="1 2" key="1">
    <citation type="submission" date="2018-04" db="EMBL/GenBank/DDBJ databases">
        <title>Characteristic and Complete Genome Sequencing of A Novel Member of Infective Endocarditis Causative Bacteria: Bergeyella cardium QL-PH.</title>
        <authorList>
            <person name="Pan H."/>
            <person name="Sun E."/>
            <person name="Zhang Y."/>
        </authorList>
    </citation>
    <scope>NUCLEOTIDE SEQUENCE [LARGE SCALE GENOMIC DNA]</scope>
    <source>
        <strain evidence="1 2">HPQL</strain>
    </source>
</reference>
<dbReference type="KEGG" id="bcad:DBX24_06400"/>
<evidence type="ECO:0000313" key="1">
    <source>
        <dbReference type="EMBL" id="QHN65541.1"/>
    </source>
</evidence>
<evidence type="ECO:0000313" key="2">
    <source>
        <dbReference type="Proteomes" id="UP000464318"/>
    </source>
</evidence>
<name>A0A6P1QXD9_9FLAO</name>
<dbReference type="RefSeq" id="WP_160224341.1">
    <property type="nucleotide sequence ID" value="NZ_CP029149.1"/>
</dbReference>
<keyword evidence="2" id="KW-1185">Reference proteome</keyword>
<sequence length="98" mass="11183">MKNLAYLSVMAGAMLFVSCSKQQPEEHHHEHMATEEMGDQKKPDLTNVKVVNEIDPICQMKTAEHLKDTLHYKGDVYGFCSAHCKAEFKKDPEKYAVK</sequence>
<gene>
    <name evidence="1" type="ORF">DBX24_06400</name>
</gene>
<dbReference type="AlphaFoldDB" id="A0A6P1QXD9"/>
<dbReference type="InterPro" id="IPR009078">
    <property type="entry name" value="Ferritin-like_SF"/>
</dbReference>
<dbReference type="Gene3D" id="1.10.620.20">
    <property type="entry name" value="Ribonucleotide Reductase, subunit A"/>
    <property type="match status" value="1"/>
</dbReference>
<proteinExistence type="predicted"/>
<dbReference type="InterPro" id="IPR011017">
    <property type="entry name" value="TRASH_dom"/>
</dbReference>
<dbReference type="OrthoDB" id="678327at2"/>